<dbReference type="GO" id="GO:0017057">
    <property type="term" value="F:6-phosphogluconolactonase activity"/>
    <property type="evidence" value="ECO:0007669"/>
    <property type="project" value="TreeGrafter"/>
</dbReference>
<dbReference type="EMBL" id="BAHD01000029">
    <property type="protein sequence ID" value="GAB95922.1"/>
    <property type="molecule type" value="Genomic_DNA"/>
</dbReference>
<dbReference type="SUPFAM" id="SSF51004">
    <property type="entry name" value="C-terminal (heme d1) domain of cytochrome cd1-nitrite reductase"/>
    <property type="match status" value="1"/>
</dbReference>
<sequence length="342" mass="35227">MSELVLIATAKSDSIIALRLHRGDRPHLEPLTVTQGLTGCGTFAVDAERDLVYAAYKGDPPGVATLRLDRATGALTEVGRRDVEASLAYLALASGGTLLLGASYGGGFGVTWPVGGDLGVGDPISRIEYRNVHCVVAAPSGGGEVAYFVALGDDLVAQYALAGDGTLTPLDPPTVAAPQGSGPRHLIVDGPNAYLITEYSGEVIRLTRGGAGALTVAESVGVVDPRHGLGHSRFGADPTQEHLIWGADLHRAGSWLIASERSSSELASVAVDADGRLGQVAGFTPTQRQPRGFNVTADGAYLIAVGEKSTEAELYAVEADGSLTSHGTAPIGNGANWVRILA</sequence>
<dbReference type="GO" id="GO:0005829">
    <property type="term" value="C:cytosol"/>
    <property type="evidence" value="ECO:0007669"/>
    <property type="project" value="TreeGrafter"/>
</dbReference>
<evidence type="ECO:0000313" key="2">
    <source>
        <dbReference type="EMBL" id="GAB95922.1"/>
    </source>
</evidence>
<protein>
    <submittedName>
        <fullName evidence="2">6-phosphogluconolactonase</fullName>
    </submittedName>
</protein>
<dbReference type="Proteomes" id="UP000008366">
    <property type="component" value="Unassembled WGS sequence"/>
</dbReference>
<dbReference type="Pfam" id="PF10282">
    <property type="entry name" value="Lactonase"/>
    <property type="match status" value="1"/>
</dbReference>
<organism evidence="2 3">
    <name type="scientific">Kineosphaera limosa NBRC 100340</name>
    <dbReference type="NCBI Taxonomy" id="1184609"/>
    <lineage>
        <taxon>Bacteria</taxon>
        <taxon>Bacillati</taxon>
        <taxon>Actinomycetota</taxon>
        <taxon>Actinomycetes</taxon>
        <taxon>Micrococcales</taxon>
        <taxon>Dermatophilaceae</taxon>
        <taxon>Kineosphaera</taxon>
    </lineage>
</organism>
<gene>
    <name evidence="2" type="primary">pgl</name>
    <name evidence="2" type="ORF">KILIM_029_00320</name>
</gene>
<dbReference type="STRING" id="1184609.KILIM_029_00320"/>
<comment type="similarity">
    <text evidence="1">Belongs to the cycloisomerase 2 family.</text>
</comment>
<dbReference type="Gene3D" id="2.130.10.10">
    <property type="entry name" value="YVTN repeat-like/Quinoprotein amine dehydrogenase"/>
    <property type="match status" value="1"/>
</dbReference>
<dbReference type="InterPro" id="IPR015943">
    <property type="entry name" value="WD40/YVTN_repeat-like_dom_sf"/>
</dbReference>
<comment type="caution">
    <text evidence="2">The sequence shown here is derived from an EMBL/GenBank/DDBJ whole genome shotgun (WGS) entry which is preliminary data.</text>
</comment>
<keyword evidence="3" id="KW-1185">Reference proteome</keyword>
<evidence type="ECO:0000256" key="1">
    <source>
        <dbReference type="ARBA" id="ARBA00005564"/>
    </source>
</evidence>
<reference evidence="2 3" key="1">
    <citation type="submission" date="2012-08" db="EMBL/GenBank/DDBJ databases">
        <title>Whole genome shotgun sequence of Kineosphaera limosa NBRC 100340.</title>
        <authorList>
            <person name="Yoshida I."/>
            <person name="Isaki S."/>
            <person name="Hosoyama A."/>
            <person name="Tsuchikane K."/>
            <person name="Katsumata H."/>
            <person name="Ando Y."/>
            <person name="Ohji S."/>
            <person name="Hamada M."/>
            <person name="Tamura T."/>
            <person name="Yamazoe A."/>
            <person name="Yamazaki S."/>
            <person name="Fujita N."/>
        </authorList>
    </citation>
    <scope>NUCLEOTIDE SEQUENCE [LARGE SCALE GENOMIC DNA]</scope>
    <source>
        <strain evidence="2 3">NBRC 100340</strain>
    </source>
</reference>
<dbReference type="OrthoDB" id="3725564at2"/>
<dbReference type="eggNOG" id="COG2706">
    <property type="taxonomic scope" value="Bacteria"/>
</dbReference>
<dbReference type="InterPro" id="IPR050282">
    <property type="entry name" value="Cycloisomerase_2"/>
</dbReference>
<dbReference type="PANTHER" id="PTHR30344">
    <property type="entry name" value="6-PHOSPHOGLUCONOLACTONASE-RELATED"/>
    <property type="match status" value="1"/>
</dbReference>
<name>K6WV05_9MICO</name>
<dbReference type="RefSeq" id="WP_006592454.1">
    <property type="nucleotide sequence ID" value="NZ_BAHD01000029.1"/>
</dbReference>
<dbReference type="PANTHER" id="PTHR30344:SF1">
    <property type="entry name" value="6-PHOSPHOGLUCONOLACTONASE"/>
    <property type="match status" value="1"/>
</dbReference>
<dbReference type="InterPro" id="IPR011048">
    <property type="entry name" value="Haem_d1_sf"/>
</dbReference>
<proteinExistence type="inferred from homology"/>
<accession>K6WV05</accession>
<dbReference type="InterPro" id="IPR019405">
    <property type="entry name" value="Lactonase_7-beta_prop"/>
</dbReference>
<evidence type="ECO:0000313" key="3">
    <source>
        <dbReference type="Proteomes" id="UP000008366"/>
    </source>
</evidence>
<dbReference type="AlphaFoldDB" id="K6WV05"/>